<reference evidence="3" key="1">
    <citation type="submission" date="2015-09" db="EMBL/GenBank/DDBJ databases">
        <title>De novo assembly of Pectinophora gossypiella (Pink Bollworm) gut transcriptome.</title>
        <authorList>
            <person name="Tassone E.E."/>
        </authorList>
    </citation>
    <scope>NUCLEOTIDE SEQUENCE</scope>
</reference>
<feature type="non-terminal residue" evidence="3">
    <location>
        <position position="1"/>
    </location>
</feature>
<evidence type="ECO:0000259" key="1">
    <source>
        <dbReference type="Pfam" id="PF12017"/>
    </source>
</evidence>
<proteinExistence type="predicted"/>
<dbReference type="EMBL" id="GDQN01005509">
    <property type="protein sequence ID" value="JAT85545.1"/>
    <property type="molecule type" value="Transcribed_RNA"/>
</dbReference>
<feature type="domain" description="THAP9-like helix-turn-helix" evidence="1">
    <location>
        <begin position="4"/>
        <end position="81"/>
    </location>
</feature>
<evidence type="ECO:0008006" key="4">
    <source>
        <dbReference type="Google" id="ProtNLM"/>
    </source>
</evidence>
<dbReference type="OrthoDB" id="341578at2759"/>
<protein>
    <recommendedName>
        <fullName evidence="4">THAP-type domain-containing protein</fullName>
    </recommendedName>
</protein>
<dbReference type="Pfam" id="PF12017">
    <property type="entry name" value="Tnp_P_element"/>
    <property type="match status" value="1"/>
</dbReference>
<gene>
    <name evidence="3" type="ORF">g.15707</name>
</gene>
<organism evidence="3">
    <name type="scientific">Pectinophora gossypiella</name>
    <name type="common">Cotton pink bollworm</name>
    <name type="synonym">Depressaria gossypiella</name>
    <dbReference type="NCBI Taxonomy" id="13191"/>
    <lineage>
        <taxon>Eukaryota</taxon>
        <taxon>Metazoa</taxon>
        <taxon>Ecdysozoa</taxon>
        <taxon>Arthropoda</taxon>
        <taxon>Hexapoda</taxon>
        <taxon>Insecta</taxon>
        <taxon>Pterygota</taxon>
        <taxon>Neoptera</taxon>
        <taxon>Endopterygota</taxon>
        <taxon>Lepidoptera</taxon>
        <taxon>Glossata</taxon>
        <taxon>Ditrysia</taxon>
        <taxon>Gelechioidea</taxon>
        <taxon>Gelechiidae</taxon>
        <taxon>Apatetrinae</taxon>
        <taxon>Pectinophora</taxon>
    </lineage>
</organism>
<dbReference type="InterPro" id="IPR048365">
    <property type="entry name" value="TNP-like_RNaseH_N"/>
</dbReference>
<feature type="domain" description="Transposable element P transposase-like RNase H" evidence="2">
    <location>
        <begin position="88"/>
        <end position="219"/>
    </location>
</feature>
<evidence type="ECO:0000313" key="3">
    <source>
        <dbReference type="EMBL" id="JAT85545.1"/>
    </source>
</evidence>
<dbReference type="AlphaFoldDB" id="A0A1E1WF24"/>
<dbReference type="InterPro" id="IPR021896">
    <property type="entry name" value="THAP9-like_HTH"/>
</dbReference>
<dbReference type="Pfam" id="PF21787">
    <property type="entry name" value="TNP-like_RNaseH_N"/>
    <property type="match status" value="1"/>
</dbReference>
<evidence type="ECO:0000259" key="2">
    <source>
        <dbReference type="Pfam" id="PF21787"/>
    </source>
</evidence>
<name>A0A1E1WF24_PECGO</name>
<accession>A0A1E1WF24</accession>
<sequence length="247" mass="27507">IAELRLNFLVSSEEGDVLNSIDTTNKDFLKRFVGVESKTKKFSPSLRKFALCLHFLSPRAYAFVREQFDTCLPHPQTLTSWYRAVDGDPGFTKESLEAIKLKVGTSEKETYVSLSFDEMAIRKCLEFGRSDCFGTVNVGANLDGDNVRLAKQALVFMVTAINDSWKIPVGYFFIESLSCDQKAELVSSCIKLVSACNVEVVSVTCDGCPSNFAMAKVLGCKLDDTVPHTEFEIVINDITKKICFFPD</sequence>